<dbReference type="InterPro" id="IPR002877">
    <property type="entry name" value="RNA_MeTrfase_FtsJ_dom"/>
</dbReference>
<dbReference type="HAMAP" id="MF_03163">
    <property type="entry name" value="RNA_methyltr_E_SPB1"/>
    <property type="match status" value="1"/>
</dbReference>
<evidence type="ECO:0000256" key="7">
    <source>
        <dbReference type="ARBA" id="ARBA00023242"/>
    </source>
</evidence>
<dbReference type="GO" id="GO:0005730">
    <property type="term" value="C:nucleolus"/>
    <property type="evidence" value="ECO:0007669"/>
    <property type="project" value="UniProtKB-SubCell"/>
</dbReference>
<dbReference type="Gene3D" id="3.40.50.150">
    <property type="entry name" value="Vaccinia Virus protein VP39"/>
    <property type="match status" value="1"/>
</dbReference>
<evidence type="ECO:0000256" key="6">
    <source>
        <dbReference type="ARBA" id="ARBA00022691"/>
    </source>
</evidence>
<feature type="domain" description="Ribosomal RNA methyltransferase SPB1-like C-terminal" evidence="11">
    <location>
        <begin position="733"/>
        <end position="957"/>
    </location>
</feature>
<feature type="binding site" evidence="8">
    <location>
        <position position="59"/>
    </location>
    <ligand>
        <name>S-adenosyl-L-methionine</name>
        <dbReference type="ChEBI" id="CHEBI:59789"/>
    </ligand>
</feature>
<feature type="domain" description="Ribosomal RNA methyltransferase FtsJ" evidence="10">
    <location>
        <begin position="25"/>
        <end position="202"/>
    </location>
</feature>
<comment type="caution">
    <text evidence="13">The sequence shown here is derived from an EMBL/GenBank/DDBJ whole genome shotgun (WGS) entry which is preliminary data.</text>
</comment>
<dbReference type="InterPro" id="IPR028589">
    <property type="entry name" value="SPB1-like"/>
</dbReference>
<feature type="compositionally biased region" description="Basic residues" evidence="9">
    <location>
        <begin position="552"/>
        <end position="562"/>
    </location>
</feature>
<keyword evidence="3 8" id="KW-0698">rRNA processing</keyword>
<feature type="compositionally biased region" description="Acidic residues" evidence="9">
    <location>
        <begin position="692"/>
        <end position="711"/>
    </location>
</feature>
<evidence type="ECO:0000259" key="10">
    <source>
        <dbReference type="Pfam" id="PF01728"/>
    </source>
</evidence>
<dbReference type="InterPro" id="IPR029063">
    <property type="entry name" value="SAM-dependent_MTases_sf"/>
</dbReference>
<evidence type="ECO:0000313" key="13">
    <source>
        <dbReference type="EMBL" id="TNY21216.1"/>
    </source>
</evidence>
<keyword evidence="5 8" id="KW-0808">Transferase</keyword>
<feature type="compositionally biased region" description="Acidic residues" evidence="9">
    <location>
        <begin position="580"/>
        <end position="593"/>
    </location>
</feature>
<dbReference type="InterPro" id="IPR012920">
    <property type="entry name" value="rRNA_MeTfrase_SPB1-like_C"/>
</dbReference>
<dbReference type="GO" id="GO:0000466">
    <property type="term" value="P:maturation of 5.8S rRNA from tricistronic rRNA transcript (SSU-rRNA, 5.8S rRNA, LSU-rRNA)"/>
    <property type="evidence" value="ECO:0007669"/>
    <property type="project" value="TreeGrafter"/>
</dbReference>
<feature type="active site" description="Proton acceptor" evidence="8">
    <location>
        <position position="159"/>
    </location>
</feature>
<dbReference type="GO" id="GO:0000463">
    <property type="term" value="P:maturation of LSU-rRNA from tricistronic rRNA transcript (SSU-rRNA, 5.8S rRNA, LSU-rRNA)"/>
    <property type="evidence" value="ECO:0007669"/>
    <property type="project" value="TreeGrafter"/>
</dbReference>
<organism evidence="13 14">
    <name type="scientific">Rhodotorula diobovata</name>
    <dbReference type="NCBI Taxonomy" id="5288"/>
    <lineage>
        <taxon>Eukaryota</taxon>
        <taxon>Fungi</taxon>
        <taxon>Dikarya</taxon>
        <taxon>Basidiomycota</taxon>
        <taxon>Pucciniomycotina</taxon>
        <taxon>Microbotryomycetes</taxon>
        <taxon>Sporidiobolales</taxon>
        <taxon>Sporidiobolaceae</taxon>
        <taxon>Rhodotorula</taxon>
    </lineage>
</organism>
<name>A0A5C5FXZ9_9BASI</name>
<dbReference type="GO" id="GO:0008650">
    <property type="term" value="F:rRNA (uridine-2'-O-)-methyltransferase activity"/>
    <property type="evidence" value="ECO:0007669"/>
    <property type="project" value="TreeGrafter"/>
</dbReference>
<dbReference type="OrthoDB" id="1287559at2759"/>
<evidence type="ECO:0000256" key="8">
    <source>
        <dbReference type="HAMAP-Rule" id="MF_03163"/>
    </source>
</evidence>
<protein>
    <submittedName>
        <fullName evidence="13">Spb1 C-terminal domain-containing protein</fullName>
    </submittedName>
</protein>
<keyword evidence="6 8" id="KW-0949">S-adenosyl-L-methionine</keyword>
<keyword evidence="4 8" id="KW-0489">Methyltransferase</keyword>
<feature type="compositionally biased region" description="Basic and acidic residues" evidence="9">
    <location>
        <begin position="525"/>
        <end position="534"/>
    </location>
</feature>
<dbReference type="Pfam" id="PF11861">
    <property type="entry name" value="DUF3381"/>
    <property type="match status" value="1"/>
</dbReference>
<feature type="compositionally biased region" description="Acidic residues" evidence="9">
    <location>
        <begin position="745"/>
        <end position="757"/>
    </location>
</feature>
<reference evidence="13 14" key="1">
    <citation type="submission" date="2019-03" db="EMBL/GenBank/DDBJ databases">
        <title>Rhodosporidium diobovatum UCD-FST 08-225 genome sequencing, assembly, and annotation.</title>
        <authorList>
            <person name="Fakankun I.U."/>
            <person name="Fristensky B."/>
            <person name="Levin D.B."/>
        </authorList>
    </citation>
    <scope>NUCLEOTIDE SEQUENCE [LARGE SCALE GENOMIC DNA]</scope>
    <source>
        <strain evidence="13 14">UCD-FST 08-225</strain>
    </source>
</reference>
<feature type="compositionally biased region" description="Basic residues" evidence="9">
    <location>
        <begin position="927"/>
        <end position="938"/>
    </location>
</feature>
<dbReference type="InterPro" id="IPR050082">
    <property type="entry name" value="RNA_methyltr_RlmE"/>
</dbReference>
<sequence>MGKDQKKTGKGRLDKWYMLAKEQGYRARSAFKLVQLNRKYDFLANAKCVIDLCAAPGGWLQVAAKQMPQQNSIIIGVDLVPIKPIPRCVTLVEDITTESCRRALRAEMKDWKADVVLHDGAPNVGSAWVQDAFTQVELVLASLKLAVEFLRPGGTFCTKVFRSKDYNSLLWVFNQLFTKVEATKPASSRNVSAEIFVTCQGFLAPAKIDPRMLNPKFVFAEVDIADEDDSGKKITEVDAEGNEVASAKKGKQASTNPLAKLDSKAVSTKDVMTPTTLNVFAPEKHRKQREGYDDGDMTLYKECRVMQWIRHPDPIGVLGMVTRMRFSEDEDKKLLKNPLTTGEIKACLDDLKVLGKKDFKMLLKYRLAIREDLGLDVKVDQKEDVIENVDIEPLDEEEQITQELERLARDEALKKRRERRRVNEKKAREVQRMQLNMGAPMDIGLEQQDGMALEMFDLGEVEGGKERRGVSGGRLDSDGEPELSGDEDEGADAASKKVRDQRQQPVQVIPDGALDQDDDDDVTDDERKTRRLEESLDLLYESYQQTKLERDHKHKVKQQRLKRALEEGGEFKGIGSGSDADSDAESEESEGDFDPAPQPSSDEDSSDDDEEAEQAEKTKAKAVDTAPAAKRARAAPAPVEDEEEEKADGLLKTLKKGKVLSTSAKSRQAAMWFDQPAFKGLPGGLESLLGGGDDDDDEQEADGAESDEEMGDASWAPSDEEDGAEEEESDEESDDDFDGARPTFEEDEAMEEEADIDAQEKEEIEKAERIAKVGLTTAEAMTLAQQLVNRERTKTQLVDEGFNRHTDVVGGDGLPTWFIDDEQRHFRHNIPVTKDAVQAIRDKQRALNARPIKKVAEAKARKQMRKIRRIEKARNKAQGINDDEENGLTEKEKAASIAKVLAKSGGTGKVKRPEKKVVVARGANRGIKGRPKGVKGKYKMADPRMKKEVRALKRIAKRDRKSSGRNKANK</sequence>
<feature type="binding site" evidence="8">
    <location>
        <position position="119"/>
    </location>
    <ligand>
        <name>S-adenosyl-L-methionine</name>
        <dbReference type="ChEBI" id="CHEBI:59789"/>
    </ligand>
</feature>
<evidence type="ECO:0000256" key="4">
    <source>
        <dbReference type="ARBA" id="ARBA00022603"/>
    </source>
</evidence>
<dbReference type="Proteomes" id="UP000311382">
    <property type="component" value="Unassembled WGS sequence"/>
</dbReference>
<comment type="subcellular location">
    <subcellularLocation>
        <location evidence="1 8">Nucleus</location>
        <location evidence="1 8">Nucleolus</location>
    </subcellularLocation>
</comment>
<gene>
    <name evidence="13" type="ORF">DMC30DRAFT_210393</name>
</gene>
<dbReference type="InterPro" id="IPR015507">
    <property type="entry name" value="rRNA-MeTfrase_E"/>
</dbReference>
<dbReference type="PANTHER" id="PTHR10920">
    <property type="entry name" value="RIBOSOMAL RNA METHYLTRANSFERASE"/>
    <property type="match status" value="1"/>
</dbReference>
<dbReference type="PANTHER" id="PTHR10920:SF13">
    <property type="entry name" value="PRE-RRNA 2'-O-RIBOSE RNA METHYLTRANSFERASE FTSJ3"/>
    <property type="match status" value="1"/>
</dbReference>
<feature type="binding site" evidence="8">
    <location>
        <position position="57"/>
    </location>
    <ligand>
        <name>S-adenosyl-L-methionine</name>
        <dbReference type="ChEBI" id="CHEBI:59789"/>
    </ligand>
</feature>
<proteinExistence type="inferred from homology"/>
<dbReference type="Pfam" id="PF07780">
    <property type="entry name" value="Spb1_C"/>
    <property type="match status" value="1"/>
</dbReference>
<comment type="similarity">
    <text evidence="8">Belongs to the class I-like SAM-binding methyltransferase superfamily. RNA methyltransferase RlmE family. SPB1 subfamily.</text>
</comment>
<evidence type="ECO:0000259" key="12">
    <source>
        <dbReference type="Pfam" id="PF11861"/>
    </source>
</evidence>
<keyword evidence="7 8" id="KW-0539">Nucleus</keyword>
<keyword evidence="14" id="KW-1185">Reference proteome</keyword>
<dbReference type="GO" id="GO:0016435">
    <property type="term" value="F:rRNA (guanine) methyltransferase activity"/>
    <property type="evidence" value="ECO:0007669"/>
    <property type="project" value="TreeGrafter"/>
</dbReference>
<dbReference type="STRING" id="5288.A0A5C5FXZ9"/>
<dbReference type="InterPro" id="IPR024576">
    <property type="entry name" value="rRNA_MeTfrase_Spb1_DUF3381"/>
</dbReference>
<feature type="compositionally biased region" description="Acidic residues" evidence="9">
    <location>
        <begin position="478"/>
        <end position="491"/>
    </location>
</feature>
<dbReference type="Pfam" id="PF01728">
    <property type="entry name" value="FtsJ"/>
    <property type="match status" value="1"/>
</dbReference>
<feature type="binding site" evidence="8">
    <location>
        <position position="78"/>
    </location>
    <ligand>
        <name>S-adenosyl-L-methionine</name>
        <dbReference type="ChEBI" id="CHEBI:59789"/>
    </ligand>
</feature>
<dbReference type="AlphaFoldDB" id="A0A5C5FXZ9"/>
<evidence type="ECO:0000259" key="11">
    <source>
        <dbReference type="Pfam" id="PF07780"/>
    </source>
</evidence>
<accession>A0A5C5FXZ9</accession>
<evidence type="ECO:0000256" key="5">
    <source>
        <dbReference type="ARBA" id="ARBA00022679"/>
    </source>
</evidence>
<feature type="region of interest" description="Disordered" evidence="9">
    <location>
        <begin position="463"/>
        <end position="763"/>
    </location>
</feature>
<dbReference type="SUPFAM" id="SSF53335">
    <property type="entry name" value="S-adenosyl-L-methionine-dependent methyltransferases"/>
    <property type="match status" value="1"/>
</dbReference>
<feature type="region of interest" description="Disordered" evidence="9">
    <location>
        <begin position="921"/>
        <end position="946"/>
    </location>
</feature>
<dbReference type="FunFam" id="3.40.50.150:FF:000004">
    <property type="entry name" value="AdoMet-dependent rRNA methyltransferase SPB1"/>
    <property type="match status" value="1"/>
</dbReference>
<feature type="binding site" evidence="8">
    <location>
        <position position="94"/>
    </location>
    <ligand>
        <name>S-adenosyl-L-methionine</name>
        <dbReference type="ChEBI" id="CHEBI:59789"/>
    </ligand>
</feature>
<evidence type="ECO:0000256" key="3">
    <source>
        <dbReference type="ARBA" id="ARBA00022552"/>
    </source>
</evidence>
<feature type="compositionally biased region" description="Acidic residues" evidence="9">
    <location>
        <begin position="514"/>
        <end position="524"/>
    </location>
</feature>
<feature type="compositionally biased region" description="Acidic residues" evidence="9">
    <location>
        <begin position="718"/>
        <end position="737"/>
    </location>
</feature>
<evidence type="ECO:0000256" key="9">
    <source>
        <dbReference type="SAM" id="MobiDB-lite"/>
    </source>
</evidence>
<evidence type="ECO:0000313" key="14">
    <source>
        <dbReference type="Proteomes" id="UP000311382"/>
    </source>
</evidence>
<feature type="compositionally biased region" description="Acidic residues" evidence="9">
    <location>
        <begin position="601"/>
        <end position="613"/>
    </location>
</feature>
<feature type="domain" description="DUF3381" evidence="12">
    <location>
        <begin position="282"/>
        <end position="432"/>
    </location>
</feature>
<dbReference type="GO" id="GO:0030687">
    <property type="term" value="C:preribosome, large subunit precursor"/>
    <property type="evidence" value="ECO:0007669"/>
    <property type="project" value="TreeGrafter"/>
</dbReference>
<dbReference type="HAMAP" id="MF_01547">
    <property type="entry name" value="RNA_methyltr_E"/>
    <property type="match status" value="1"/>
</dbReference>
<feature type="compositionally biased region" description="Low complexity" evidence="9">
    <location>
        <begin position="623"/>
        <end position="638"/>
    </location>
</feature>
<evidence type="ECO:0000256" key="1">
    <source>
        <dbReference type="ARBA" id="ARBA00004604"/>
    </source>
</evidence>
<keyword evidence="2 8" id="KW-0690">Ribosome biogenesis</keyword>
<dbReference type="EMBL" id="SOZI01000048">
    <property type="protein sequence ID" value="TNY21216.1"/>
    <property type="molecule type" value="Genomic_DNA"/>
</dbReference>
<evidence type="ECO:0000256" key="2">
    <source>
        <dbReference type="ARBA" id="ARBA00022517"/>
    </source>
</evidence>